<feature type="domain" description="EF-hand" evidence="3">
    <location>
        <begin position="138"/>
        <end position="171"/>
    </location>
</feature>
<dbReference type="Gene3D" id="1.10.238.10">
    <property type="entry name" value="EF-hand"/>
    <property type="match status" value="2"/>
</dbReference>
<organism evidence="4 5">
    <name type="scientific">Owenia fusiformis</name>
    <name type="common">Polychaete worm</name>
    <dbReference type="NCBI Taxonomy" id="6347"/>
    <lineage>
        <taxon>Eukaryota</taxon>
        <taxon>Metazoa</taxon>
        <taxon>Spiralia</taxon>
        <taxon>Lophotrochozoa</taxon>
        <taxon>Annelida</taxon>
        <taxon>Polychaeta</taxon>
        <taxon>Sedentaria</taxon>
        <taxon>Canalipalpata</taxon>
        <taxon>Sabellida</taxon>
        <taxon>Oweniida</taxon>
        <taxon>Oweniidae</taxon>
        <taxon>Owenia</taxon>
    </lineage>
</organism>
<dbReference type="GO" id="GO:0005509">
    <property type="term" value="F:calcium ion binding"/>
    <property type="evidence" value="ECO:0007669"/>
    <property type="project" value="InterPro"/>
</dbReference>
<evidence type="ECO:0000313" key="5">
    <source>
        <dbReference type="Proteomes" id="UP000749559"/>
    </source>
</evidence>
<dbReference type="PROSITE" id="PS50222">
    <property type="entry name" value="EF_HAND_2"/>
    <property type="match status" value="4"/>
</dbReference>
<dbReference type="AlphaFoldDB" id="A0A8S4NCN8"/>
<dbReference type="InterPro" id="IPR002048">
    <property type="entry name" value="EF_hand_dom"/>
</dbReference>
<comment type="caution">
    <text evidence="4">The sequence shown here is derived from an EMBL/GenBank/DDBJ whole genome shotgun (WGS) entry which is preliminary data.</text>
</comment>
<proteinExistence type="predicted"/>
<dbReference type="Pfam" id="PF13499">
    <property type="entry name" value="EF-hand_7"/>
    <property type="match status" value="2"/>
</dbReference>
<keyword evidence="5" id="KW-1185">Reference proteome</keyword>
<dbReference type="Proteomes" id="UP000749559">
    <property type="component" value="Unassembled WGS sequence"/>
</dbReference>
<dbReference type="EMBL" id="CAIIXF020000003">
    <property type="protein sequence ID" value="CAH1778579.1"/>
    <property type="molecule type" value="Genomic_DNA"/>
</dbReference>
<sequence>MAGIVDAATLKRSEKVFKVFDLNDDKMISNEELAVVFLSAASHRMGYRIKTEQLEKVVERMNMGKNGEITFDEFLQAIPGNATEFDASVHRKASVRNKFSEAEENKTYLRGIFNQYDADGNGFIDHNEATTILKSFGFEEKEIDKLIKDHDTNNDGKLDYEEFISFWGHTH</sequence>
<protein>
    <recommendedName>
        <fullName evidence="3">EF-hand domain-containing protein</fullName>
    </recommendedName>
</protein>
<feature type="domain" description="EF-hand" evidence="3">
    <location>
        <begin position="8"/>
        <end position="43"/>
    </location>
</feature>
<dbReference type="SMART" id="SM00054">
    <property type="entry name" value="EFh"/>
    <property type="match status" value="4"/>
</dbReference>
<dbReference type="PANTHER" id="PTHR23050">
    <property type="entry name" value="CALCIUM BINDING PROTEIN"/>
    <property type="match status" value="1"/>
</dbReference>
<dbReference type="InterPro" id="IPR011992">
    <property type="entry name" value="EF-hand-dom_pair"/>
</dbReference>
<keyword evidence="2" id="KW-0106">Calcium</keyword>
<accession>A0A8S4NCN8</accession>
<name>A0A8S4NCN8_OWEFU</name>
<gene>
    <name evidence="4" type="ORF">OFUS_LOCUS5479</name>
</gene>
<dbReference type="PROSITE" id="PS00018">
    <property type="entry name" value="EF_HAND_1"/>
    <property type="match status" value="2"/>
</dbReference>
<dbReference type="InterPro" id="IPR018247">
    <property type="entry name" value="EF_Hand_1_Ca_BS"/>
</dbReference>
<evidence type="ECO:0000256" key="2">
    <source>
        <dbReference type="ARBA" id="ARBA00022837"/>
    </source>
</evidence>
<dbReference type="CDD" id="cd00051">
    <property type="entry name" value="EFh"/>
    <property type="match status" value="1"/>
</dbReference>
<evidence type="ECO:0000256" key="1">
    <source>
        <dbReference type="ARBA" id="ARBA00022737"/>
    </source>
</evidence>
<feature type="domain" description="EF-hand" evidence="3">
    <location>
        <begin position="104"/>
        <end position="137"/>
    </location>
</feature>
<dbReference type="InterPro" id="IPR050145">
    <property type="entry name" value="Centrin_CML-like"/>
</dbReference>
<dbReference type="SUPFAM" id="SSF47473">
    <property type="entry name" value="EF-hand"/>
    <property type="match status" value="1"/>
</dbReference>
<evidence type="ECO:0000259" key="3">
    <source>
        <dbReference type="PROSITE" id="PS50222"/>
    </source>
</evidence>
<feature type="domain" description="EF-hand" evidence="3">
    <location>
        <begin position="49"/>
        <end position="84"/>
    </location>
</feature>
<keyword evidence="1" id="KW-0677">Repeat</keyword>
<reference evidence="4" key="1">
    <citation type="submission" date="2022-03" db="EMBL/GenBank/DDBJ databases">
        <authorList>
            <person name="Martin C."/>
        </authorList>
    </citation>
    <scope>NUCLEOTIDE SEQUENCE</scope>
</reference>
<evidence type="ECO:0000313" key="4">
    <source>
        <dbReference type="EMBL" id="CAH1778579.1"/>
    </source>
</evidence>
<dbReference type="OrthoDB" id="26525at2759"/>